<dbReference type="AlphaFoldDB" id="X1AMD9"/>
<organism evidence="1">
    <name type="scientific">marine sediment metagenome</name>
    <dbReference type="NCBI Taxonomy" id="412755"/>
    <lineage>
        <taxon>unclassified sequences</taxon>
        <taxon>metagenomes</taxon>
        <taxon>ecological metagenomes</taxon>
    </lineage>
</organism>
<protein>
    <submittedName>
        <fullName evidence="1">Uncharacterized protein</fullName>
    </submittedName>
</protein>
<proteinExistence type="predicted"/>
<reference evidence="1" key="1">
    <citation type="journal article" date="2014" name="Front. Microbiol.">
        <title>High frequency of phylogenetically diverse reductive dehalogenase-homologous genes in deep subseafloor sedimentary metagenomes.</title>
        <authorList>
            <person name="Kawai M."/>
            <person name="Futagami T."/>
            <person name="Toyoda A."/>
            <person name="Takaki Y."/>
            <person name="Nishi S."/>
            <person name="Hori S."/>
            <person name="Arai W."/>
            <person name="Tsubouchi T."/>
            <person name="Morono Y."/>
            <person name="Uchiyama I."/>
            <person name="Ito T."/>
            <person name="Fujiyama A."/>
            <person name="Inagaki F."/>
            <person name="Takami H."/>
        </authorList>
    </citation>
    <scope>NUCLEOTIDE SEQUENCE</scope>
    <source>
        <strain evidence="1">Expedition CK06-06</strain>
    </source>
</reference>
<accession>X1AMD9</accession>
<evidence type="ECO:0000313" key="1">
    <source>
        <dbReference type="EMBL" id="GAG83860.1"/>
    </source>
</evidence>
<gene>
    <name evidence="1" type="ORF">S01H4_33978</name>
</gene>
<comment type="caution">
    <text evidence="1">The sequence shown here is derived from an EMBL/GenBank/DDBJ whole genome shotgun (WGS) entry which is preliminary data.</text>
</comment>
<name>X1AMD9_9ZZZZ</name>
<dbReference type="EMBL" id="BART01017937">
    <property type="protein sequence ID" value="GAG83860.1"/>
    <property type="molecule type" value="Genomic_DNA"/>
</dbReference>
<sequence>MQNPADHLWLEYAKAFIDKPYNAEYVSYNEFITDEAYRRALSKRLGGTFNDSTIDDVLKHGGGSSFDKRIYDGRGRQMDVFGRWKVWQDNLEYRKLFTPDIEELAGKLFGKWKPKDCEAGRRAGCISICLNGGFDLSAAANWIKEVESLSYEKTISGFSDMKIAVLGDVMLDEWVFGTADMSRCTNSRGAWYISDPLADIQPYI</sequence>